<dbReference type="PaxDb" id="4113-PGSC0003DMT400097263"/>
<dbReference type="InParanoid" id="M1E089"/>
<dbReference type="STRING" id="4113.M1E089"/>
<dbReference type="eggNOG" id="ENOG502QS8C">
    <property type="taxonomic scope" value="Eukaryota"/>
</dbReference>
<evidence type="ECO:0000313" key="2">
    <source>
        <dbReference type="EnsemblPlants" id="PGSC0003DMT400097263"/>
    </source>
</evidence>
<dbReference type="HOGENOM" id="CLU_1790322_0_0_1"/>
<dbReference type="PANTHER" id="PTHR47374">
    <property type="entry name" value="ENDOSOME ANTIGEN-LIKE PROTEIN, PUTATIVE (DUF3444)-RELATED"/>
    <property type="match status" value="1"/>
</dbReference>
<feature type="domain" description="DUF3444" evidence="1">
    <location>
        <begin position="2"/>
        <end position="143"/>
    </location>
</feature>
<dbReference type="EnsemblPlants" id="PGSC0003DMT400097263">
    <property type="protein sequence ID" value="PGSC0003DMT400097263"/>
    <property type="gene ID" value="PGSC0003DMG400046834"/>
</dbReference>
<accession>M1E089</accession>
<proteinExistence type="predicted"/>
<reference evidence="3" key="1">
    <citation type="journal article" date="2011" name="Nature">
        <title>Genome sequence and analysis of the tuber crop potato.</title>
        <authorList>
            <consortium name="The Potato Genome Sequencing Consortium"/>
        </authorList>
    </citation>
    <scope>NUCLEOTIDE SEQUENCE [LARGE SCALE GENOMIC DNA]</scope>
    <source>
        <strain evidence="3">cv. DM1-3 516 R44</strain>
    </source>
</reference>
<dbReference type="PANTHER" id="PTHR47374:SF6">
    <property type="entry name" value="ENDOSOME ANTIGEN-LIKE PROTEIN, PUTATIVE (DUF3444)-RELATED"/>
    <property type="match status" value="1"/>
</dbReference>
<dbReference type="Pfam" id="PF11926">
    <property type="entry name" value="DUF3444"/>
    <property type="match status" value="1"/>
</dbReference>
<dbReference type="InterPro" id="IPR024593">
    <property type="entry name" value="DUF3444"/>
</dbReference>
<dbReference type="OMA" id="CWTIYND"/>
<evidence type="ECO:0000313" key="3">
    <source>
        <dbReference type="Proteomes" id="UP000011115"/>
    </source>
</evidence>
<dbReference type="Proteomes" id="UP000011115">
    <property type="component" value="Unassembled WGS sequence"/>
</dbReference>
<name>M1E089_SOLTU</name>
<organism evidence="2 3">
    <name type="scientific">Solanum tuberosum</name>
    <name type="common">Potato</name>
    <dbReference type="NCBI Taxonomy" id="4113"/>
    <lineage>
        <taxon>Eukaryota</taxon>
        <taxon>Viridiplantae</taxon>
        <taxon>Streptophyta</taxon>
        <taxon>Embryophyta</taxon>
        <taxon>Tracheophyta</taxon>
        <taxon>Spermatophyta</taxon>
        <taxon>Magnoliopsida</taxon>
        <taxon>eudicotyledons</taxon>
        <taxon>Gunneridae</taxon>
        <taxon>Pentapetalae</taxon>
        <taxon>asterids</taxon>
        <taxon>lamiids</taxon>
        <taxon>Solanales</taxon>
        <taxon>Solanaceae</taxon>
        <taxon>Solanoideae</taxon>
        <taxon>Solaneae</taxon>
        <taxon>Solanum</taxon>
    </lineage>
</organism>
<dbReference type="Gramene" id="PGSC0003DMT400097263">
    <property type="protein sequence ID" value="PGSC0003DMT400097263"/>
    <property type="gene ID" value="PGSC0003DMG400046834"/>
</dbReference>
<reference evidence="2" key="2">
    <citation type="submission" date="2015-06" db="UniProtKB">
        <authorList>
            <consortium name="EnsemblPlants"/>
        </authorList>
    </citation>
    <scope>IDENTIFICATION</scope>
    <source>
        <strain evidence="2">DM1-3 516 R44</strain>
    </source>
</reference>
<keyword evidence="3" id="KW-1185">Reference proteome</keyword>
<dbReference type="AlphaFoldDB" id="M1E089"/>
<protein>
    <submittedName>
        <fullName evidence="2">Heat shock protein DnaJ N-terminal domain-containing protein</fullName>
    </submittedName>
</protein>
<evidence type="ECO:0000259" key="1">
    <source>
        <dbReference type="Pfam" id="PF11926"/>
    </source>
</evidence>
<sequence length="145" mass="17206">MFQIGQCWTIYNDEDALPRYDRQIKKIDILPEFVLHVALFYACQFPKSTIRWHDKTMPIGCELSKFRNSKVNRYTVTKNFLHLVAAEPLKKGEYKIFPRASEVWTVHKSWSGQLMKGNNLEDFEYEIVEIVDVFDNYVDVKFLAF</sequence>